<dbReference type="GO" id="GO:0035556">
    <property type="term" value="P:intracellular signal transduction"/>
    <property type="evidence" value="ECO:0007669"/>
    <property type="project" value="InterPro"/>
</dbReference>
<proteinExistence type="predicted"/>
<dbReference type="InterPro" id="IPR001054">
    <property type="entry name" value="A/G_cyclase"/>
</dbReference>
<dbReference type="SUPFAM" id="SSF55073">
    <property type="entry name" value="Nucleotide cyclase"/>
    <property type="match status" value="1"/>
</dbReference>
<dbReference type="GO" id="GO:0006171">
    <property type="term" value="P:cAMP biosynthetic process"/>
    <property type="evidence" value="ECO:0007669"/>
    <property type="project" value="TreeGrafter"/>
</dbReference>
<evidence type="ECO:0000313" key="2">
    <source>
        <dbReference type="EMBL" id="ADI23159.1"/>
    </source>
</evidence>
<dbReference type="PANTHER" id="PTHR43081:SF19">
    <property type="entry name" value="PH-SENSITIVE ADENYLATE CYCLASE RV1264"/>
    <property type="match status" value="1"/>
</dbReference>
<feature type="domain" description="Guanylate cyclase" evidence="1">
    <location>
        <begin position="3"/>
        <end position="54"/>
    </location>
</feature>
<dbReference type="Gene3D" id="3.30.70.1230">
    <property type="entry name" value="Nucleotide cyclase"/>
    <property type="match status" value="1"/>
</dbReference>
<name>E7C6T5_9GAMM</name>
<dbReference type="GO" id="GO:0004016">
    <property type="term" value="F:adenylate cyclase activity"/>
    <property type="evidence" value="ECO:0007669"/>
    <property type="project" value="UniProtKB-ARBA"/>
</dbReference>
<dbReference type="InterPro" id="IPR050697">
    <property type="entry name" value="Adenylyl/Guanylyl_Cyclase_3/4"/>
</dbReference>
<sequence length="91" mass="9962">MAAIVFTDIVGFSKLTEGDEVTALELLATQKQIVQPLVQEFGGQWLKEMGDGLLLSFPSSYDAVRCAIRIQKAVGGIEHLARFVAKDFFVS</sequence>
<dbReference type="InterPro" id="IPR029787">
    <property type="entry name" value="Nucleotide_cyclase"/>
</dbReference>
<dbReference type="AlphaFoldDB" id="E7C6T5"/>
<dbReference type="PROSITE" id="PS50125">
    <property type="entry name" value="GUANYLATE_CYCLASE_2"/>
    <property type="match status" value="1"/>
</dbReference>
<evidence type="ECO:0000259" key="1">
    <source>
        <dbReference type="PROSITE" id="PS50125"/>
    </source>
</evidence>
<reference evidence="2" key="1">
    <citation type="submission" date="2010-01" db="EMBL/GenBank/DDBJ databases">
        <title>Genome fragments of uncultured bacteria from the North Pacific subtropical Gyre.</title>
        <authorList>
            <person name="Pham V.D."/>
            <person name="Delong E.F."/>
        </authorList>
    </citation>
    <scope>NUCLEOTIDE SEQUENCE</scope>
</reference>
<dbReference type="PANTHER" id="PTHR43081">
    <property type="entry name" value="ADENYLATE CYCLASE, TERMINAL-DIFFERENTIATION SPECIFIC-RELATED"/>
    <property type="match status" value="1"/>
</dbReference>
<organism evidence="2">
    <name type="scientific">uncultured gamma proteobacterium HF0770_11A05</name>
    <dbReference type="NCBI Taxonomy" id="723577"/>
    <lineage>
        <taxon>Bacteria</taxon>
        <taxon>Pseudomonadati</taxon>
        <taxon>Pseudomonadota</taxon>
        <taxon>Gammaproteobacteria</taxon>
        <taxon>environmental samples</taxon>
    </lineage>
</organism>
<protein>
    <submittedName>
        <fullName evidence="2">Adenylate cyclase, family 3 (Some proteins contain HAMP domain)</fullName>
    </submittedName>
</protein>
<dbReference type="EMBL" id="GU568007">
    <property type="protein sequence ID" value="ADI23159.1"/>
    <property type="molecule type" value="Genomic_DNA"/>
</dbReference>
<accession>E7C6T5</accession>